<dbReference type="GO" id="GO:0031419">
    <property type="term" value="F:cobalamin binding"/>
    <property type="evidence" value="ECO:0007669"/>
    <property type="project" value="InterPro"/>
</dbReference>
<dbReference type="Pfam" id="PF04055">
    <property type="entry name" value="Radical_SAM"/>
    <property type="match status" value="1"/>
</dbReference>
<evidence type="ECO:0000313" key="8">
    <source>
        <dbReference type="EMBL" id="PJG51260.1"/>
    </source>
</evidence>
<evidence type="ECO:0000256" key="4">
    <source>
        <dbReference type="ARBA" id="ARBA00023004"/>
    </source>
</evidence>
<keyword evidence="3" id="KW-0479">Metal-binding</keyword>
<dbReference type="PANTHER" id="PTHR43409:SF7">
    <property type="entry name" value="BLL1977 PROTEIN"/>
    <property type="match status" value="1"/>
</dbReference>
<keyword evidence="5" id="KW-0411">Iron-sulfur</keyword>
<organism evidence="8 9">
    <name type="scientific">Bradyrhizobium forestalis</name>
    <dbReference type="NCBI Taxonomy" id="1419263"/>
    <lineage>
        <taxon>Bacteria</taxon>
        <taxon>Pseudomonadati</taxon>
        <taxon>Pseudomonadota</taxon>
        <taxon>Alphaproteobacteria</taxon>
        <taxon>Hyphomicrobiales</taxon>
        <taxon>Nitrobacteraceae</taxon>
        <taxon>Bradyrhizobium</taxon>
    </lineage>
</organism>
<dbReference type="InterPro" id="IPR006158">
    <property type="entry name" value="Cobalamin-bd"/>
</dbReference>
<dbReference type="PROSITE" id="PS51918">
    <property type="entry name" value="RADICAL_SAM"/>
    <property type="match status" value="1"/>
</dbReference>
<evidence type="ECO:0000256" key="3">
    <source>
        <dbReference type="ARBA" id="ARBA00022723"/>
    </source>
</evidence>
<dbReference type="GO" id="GO:0005829">
    <property type="term" value="C:cytosol"/>
    <property type="evidence" value="ECO:0007669"/>
    <property type="project" value="TreeGrafter"/>
</dbReference>
<dbReference type="EMBL" id="PGVG01000040">
    <property type="protein sequence ID" value="PJG51260.1"/>
    <property type="molecule type" value="Genomic_DNA"/>
</dbReference>
<dbReference type="PROSITE" id="PS51332">
    <property type="entry name" value="B12_BINDING"/>
    <property type="match status" value="1"/>
</dbReference>
<dbReference type="RefSeq" id="WP_100235757.1">
    <property type="nucleotide sequence ID" value="NZ_PGVG01000040.1"/>
</dbReference>
<keyword evidence="2" id="KW-0949">S-adenosyl-L-methionine</keyword>
<dbReference type="Proteomes" id="UP000231194">
    <property type="component" value="Unassembled WGS sequence"/>
</dbReference>
<dbReference type="GO" id="GO:0003824">
    <property type="term" value="F:catalytic activity"/>
    <property type="evidence" value="ECO:0007669"/>
    <property type="project" value="InterPro"/>
</dbReference>
<dbReference type="Gene3D" id="3.80.30.20">
    <property type="entry name" value="tm_1862 like domain"/>
    <property type="match status" value="1"/>
</dbReference>
<dbReference type="AlphaFoldDB" id="A0A2M8R0C9"/>
<dbReference type="SMART" id="SM00729">
    <property type="entry name" value="Elp3"/>
    <property type="match status" value="1"/>
</dbReference>
<dbReference type="InterPro" id="IPR007197">
    <property type="entry name" value="rSAM"/>
</dbReference>
<comment type="caution">
    <text evidence="8">The sequence shown here is derived from an EMBL/GenBank/DDBJ whole genome shotgun (WGS) entry which is preliminary data.</text>
</comment>
<dbReference type="SFLD" id="SFLDG01082">
    <property type="entry name" value="B12-binding_domain_containing"/>
    <property type="match status" value="1"/>
</dbReference>
<evidence type="ECO:0000256" key="2">
    <source>
        <dbReference type="ARBA" id="ARBA00022691"/>
    </source>
</evidence>
<gene>
    <name evidence="8" type="ORF">CVM73_32100</name>
</gene>
<dbReference type="CDD" id="cd01335">
    <property type="entry name" value="Radical_SAM"/>
    <property type="match status" value="1"/>
</dbReference>
<reference evidence="8 9" key="1">
    <citation type="submission" date="2017-11" db="EMBL/GenBank/DDBJ databases">
        <title>Bradyrhizobium forestalis sp. nov., an efficient nitrogen-fixing bacterium isolated from nodules of forest legume species in the Amazon.</title>
        <authorList>
            <person name="Costa E.M."/>
            <person name="Guimaraes A."/>
            <person name="Carvalho T.S."/>
            <person name="Rodrigues T.L."/>
            <person name="Ribeiro P.R.A."/>
            <person name="Lebbe L."/>
            <person name="Willems A."/>
            <person name="Moreira F.M.S."/>
        </authorList>
    </citation>
    <scope>NUCLEOTIDE SEQUENCE [LARGE SCALE GENOMIC DNA]</scope>
    <source>
        <strain evidence="8 9">INPA54B</strain>
    </source>
</reference>
<keyword evidence="4" id="KW-0408">Iron</keyword>
<name>A0A2M8R0C9_9BRAD</name>
<comment type="cofactor">
    <cofactor evidence="1">
        <name>[4Fe-4S] cluster</name>
        <dbReference type="ChEBI" id="CHEBI:49883"/>
    </cofactor>
</comment>
<dbReference type="InterPro" id="IPR006638">
    <property type="entry name" value="Elp3/MiaA/NifB-like_rSAM"/>
</dbReference>
<dbReference type="Gene3D" id="3.40.50.280">
    <property type="entry name" value="Cobalamin-binding domain"/>
    <property type="match status" value="1"/>
</dbReference>
<dbReference type="SUPFAM" id="SSF102114">
    <property type="entry name" value="Radical SAM enzymes"/>
    <property type="match status" value="1"/>
</dbReference>
<protein>
    <submittedName>
        <fullName evidence="8">Radical SAM protein</fullName>
    </submittedName>
</protein>
<dbReference type="InterPro" id="IPR051198">
    <property type="entry name" value="BchE-like"/>
</dbReference>
<proteinExistence type="predicted"/>
<feature type="domain" description="B12-binding" evidence="6">
    <location>
        <begin position="171"/>
        <end position="263"/>
    </location>
</feature>
<sequence length="700" mass="78447">MFRVALIYPPGGDPRAPRLPLPALAAALRTAGVHVSLFDLDIEGVLDLLRPERLLEAGERVARRAARSDANQRPLLERTAGRAPELAETIPAALRTIRDPAQFCDPVLLNQARERLYNCLDLVSLASERNVRYQTEILRYDVEGVDPSRFSDLLQMTADPTTNLFQGHWDADVFRRLDAGNFNLIGISLTLRWQIMPGLSLARQLRRRGFPVVLGGTAIAKVSHRLPHLPEFFTQFADAVVIREGETALVELVNQLQGAHELEKVPNLLYMDQQEVRATKLHIENYATLATPDFDGMPLGSYLSPHLVLPVMVGKGCYHDECTFCDIPFINRVSPKRYRTRPAERLASDIDALASKYDCRHFLLADEALPPRVLDRIADALVSVGRPNLAFSGYARLEPGFTPELCSKLAAVGLRRLYFGLESADQRTLDGMQKGIRIENAATVLNNCRDAGIRFHVFSMIGFPGEDHDSARRTIDFFAENTDLFDDPGNTFDIHELEILTDTPYFSEADKYGIRIDAPVEDRDFLFGVGTNWENTRGLTRAEIAELLGEASAAISKRFASYHAWPPVVWPAQEEWSLIYADRYYGTRFPHRVGVPDHPDGSRYRLAWNRAAIIERGEDKCVVTSRRNSVSLDPLSFWRLGEDPRYRPGPEILSDLAGVGATSQMRADLKALVVTLVRQRLLDVVTDLGHDVATQEATSR</sequence>
<evidence type="ECO:0000256" key="1">
    <source>
        <dbReference type="ARBA" id="ARBA00001966"/>
    </source>
</evidence>
<feature type="domain" description="Radical SAM core" evidence="7">
    <location>
        <begin position="301"/>
        <end position="526"/>
    </location>
</feature>
<evidence type="ECO:0000259" key="7">
    <source>
        <dbReference type="PROSITE" id="PS51918"/>
    </source>
</evidence>
<dbReference type="GO" id="GO:0051536">
    <property type="term" value="F:iron-sulfur cluster binding"/>
    <property type="evidence" value="ECO:0007669"/>
    <property type="project" value="UniProtKB-KW"/>
</dbReference>
<dbReference type="InterPro" id="IPR058240">
    <property type="entry name" value="rSAM_sf"/>
</dbReference>
<accession>A0A2M8R0C9</accession>
<dbReference type="OrthoDB" id="9801424at2"/>
<evidence type="ECO:0000313" key="9">
    <source>
        <dbReference type="Proteomes" id="UP000231194"/>
    </source>
</evidence>
<dbReference type="InterPro" id="IPR023404">
    <property type="entry name" value="rSAM_horseshoe"/>
</dbReference>
<dbReference type="SFLD" id="SFLDS00029">
    <property type="entry name" value="Radical_SAM"/>
    <property type="match status" value="1"/>
</dbReference>
<evidence type="ECO:0000259" key="6">
    <source>
        <dbReference type="PROSITE" id="PS51332"/>
    </source>
</evidence>
<evidence type="ECO:0000256" key="5">
    <source>
        <dbReference type="ARBA" id="ARBA00023014"/>
    </source>
</evidence>
<dbReference type="GO" id="GO:0046872">
    <property type="term" value="F:metal ion binding"/>
    <property type="evidence" value="ECO:0007669"/>
    <property type="project" value="UniProtKB-KW"/>
</dbReference>
<keyword evidence="9" id="KW-1185">Reference proteome</keyword>
<dbReference type="PANTHER" id="PTHR43409">
    <property type="entry name" value="ANAEROBIC MAGNESIUM-PROTOPORPHYRIN IX MONOMETHYL ESTER CYCLASE-RELATED"/>
    <property type="match status" value="1"/>
</dbReference>